<organism evidence="2 3">
    <name type="scientific">Cryptosporangium minutisporangium</name>
    <dbReference type="NCBI Taxonomy" id="113569"/>
    <lineage>
        <taxon>Bacteria</taxon>
        <taxon>Bacillati</taxon>
        <taxon>Actinomycetota</taxon>
        <taxon>Actinomycetes</taxon>
        <taxon>Cryptosporangiales</taxon>
        <taxon>Cryptosporangiaceae</taxon>
        <taxon>Cryptosporangium</taxon>
    </lineage>
</organism>
<dbReference type="Pfam" id="PF03483">
    <property type="entry name" value="B3_4"/>
    <property type="match status" value="1"/>
</dbReference>
<reference evidence="3" key="1">
    <citation type="journal article" date="2019" name="Int. J. Syst. Evol. Microbiol.">
        <title>The Global Catalogue of Microorganisms (GCM) 10K type strain sequencing project: providing services to taxonomists for standard genome sequencing and annotation.</title>
        <authorList>
            <consortium name="The Broad Institute Genomics Platform"/>
            <consortium name="The Broad Institute Genome Sequencing Center for Infectious Disease"/>
            <person name="Wu L."/>
            <person name="Ma J."/>
        </authorList>
    </citation>
    <scope>NUCLEOTIDE SEQUENCE [LARGE SCALE GENOMIC DNA]</scope>
    <source>
        <strain evidence="3">JCM 9458</strain>
    </source>
</reference>
<dbReference type="GO" id="GO:0016874">
    <property type="term" value="F:ligase activity"/>
    <property type="evidence" value="ECO:0007669"/>
    <property type="project" value="UniProtKB-KW"/>
</dbReference>
<protein>
    <submittedName>
        <fullName evidence="2">Phenylalanine--tRNA ligase beta subunit-related protein</fullName>
    </submittedName>
</protein>
<dbReference type="InterPro" id="IPR005146">
    <property type="entry name" value="B3/B4_tRNA-bd"/>
</dbReference>
<dbReference type="EMBL" id="BAAAYN010000006">
    <property type="protein sequence ID" value="GAA3383858.1"/>
    <property type="molecule type" value="Genomic_DNA"/>
</dbReference>
<accession>A0ABP6SSR2</accession>
<evidence type="ECO:0000259" key="1">
    <source>
        <dbReference type="SMART" id="SM00873"/>
    </source>
</evidence>
<dbReference type="SMART" id="SM00873">
    <property type="entry name" value="B3_4"/>
    <property type="match status" value="1"/>
</dbReference>
<name>A0ABP6SSR2_9ACTN</name>
<evidence type="ECO:0000313" key="3">
    <source>
        <dbReference type="Proteomes" id="UP001501676"/>
    </source>
</evidence>
<proteinExistence type="predicted"/>
<feature type="domain" description="B3/B4 tRNA-binding" evidence="1">
    <location>
        <begin position="110"/>
        <end position="261"/>
    </location>
</feature>
<dbReference type="InterPro" id="IPR020825">
    <property type="entry name" value="Phe-tRNA_synthase-like_B3/B4"/>
</dbReference>
<dbReference type="Gene3D" id="3.50.40.10">
    <property type="entry name" value="Phenylalanyl-trna Synthetase, Chain B, domain 3"/>
    <property type="match status" value="1"/>
</dbReference>
<comment type="caution">
    <text evidence="2">The sequence shown here is derived from an EMBL/GenBank/DDBJ whole genome shotgun (WGS) entry which is preliminary data.</text>
</comment>
<keyword evidence="2" id="KW-0436">Ligase</keyword>
<evidence type="ECO:0000313" key="2">
    <source>
        <dbReference type="EMBL" id="GAA3383858.1"/>
    </source>
</evidence>
<dbReference type="PANTHER" id="PTHR39209:SF2">
    <property type="entry name" value="CYTOPLASMIC PROTEIN"/>
    <property type="match status" value="1"/>
</dbReference>
<gene>
    <name evidence="2" type="ORF">GCM10020369_11380</name>
</gene>
<dbReference type="SUPFAM" id="SSF56037">
    <property type="entry name" value="PheT/TilS domain"/>
    <property type="match status" value="1"/>
</dbReference>
<dbReference type="Proteomes" id="UP001501676">
    <property type="component" value="Unassembled WGS sequence"/>
</dbReference>
<sequence>MDLPHPQIGPAAQQCFIRRVRCFPGPDWTGHSGTEWSCPIARSGGQSGAVVMYFQHAKDIWTDYPALAAGAVFVDGISPDAPVEQQLVRYGSIAQNRLAVRPESELPEIQAWRRTYARLGLKPTQYRCAAESLLRRFRKEGALPRIHPLVDLCNALSLAYAIPVAAIDASKVAQWLEVRYADGDEEYLTFSGETEHPQAGEVTFVDAVGRSHARRWTNRQSGYSAVQDTTTTALIVVEALHETAADDVAALTAALAHELGEVWSVTPKAQLLTDARPRFEF</sequence>
<dbReference type="PANTHER" id="PTHR39209">
    <property type="match status" value="1"/>
</dbReference>
<keyword evidence="3" id="KW-1185">Reference proteome</keyword>